<protein>
    <recommendedName>
        <fullName evidence="8">Glyoxylate reductase</fullName>
    </recommendedName>
</protein>
<dbReference type="Proteomes" id="UP000000707">
    <property type="component" value="Unassembled WGS sequence"/>
</dbReference>
<organism evidence="7">
    <name type="scientific">Candida tenuis (strain ATCC 10573 / BCRC 21748 / CBS 615 / JCM 9827 / NBRC 10315 / NRRL Y-1498 / VKM Y-70)</name>
    <name type="common">Yeast</name>
    <name type="synonym">Yamadazyma tenuis</name>
    <dbReference type="NCBI Taxonomy" id="590646"/>
    <lineage>
        <taxon>Eukaryota</taxon>
        <taxon>Fungi</taxon>
        <taxon>Dikarya</taxon>
        <taxon>Ascomycota</taxon>
        <taxon>Saccharomycotina</taxon>
        <taxon>Pichiomycetes</taxon>
        <taxon>Debaryomycetaceae</taxon>
        <taxon>Yamadazyma</taxon>
    </lineage>
</organism>
<dbReference type="InterPro" id="IPR006139">
    <property type="entry name" value="D-isomer_2_OHA_DH_cat_dom"/>
</dbReference>
<evidence type="ECO:0000256" key="3">
    <source>
        <dbReference type="RuleBase" id="RU003719"/>
    </source>
</evidence>
<dbReference type="PROSITE" id="PS00670">
    <property type="entry name" value="D_2_HYDROXYACID_DH_2"/>
    <property type="match status" value="1"/>
</dbReference>
<dbReference type="GeneID" id="18247022"/>
<evidence type="ECO:0000313" key="7">
    <source>
        <dbReference type="Proteomes" id="UP000000707"/>
    </source>
</evidence>
<reference evidence="6 7" key="1">
    <citation type="journal article" date="2011" name="Proc. Natl. Acad. Sci. U.S.A.">
        <title>Comparative genomics of xylose-fermenting fungi for enhanced biofuel production.</title>
        <authorList>
            <person name="Wohlbach D.J."/>
            <person name="Kuo A."/>
            <person name="Sato T.K."/>
            <person name="Potts K.M."/>
            <person name="Salamov A.A."/>
            <person name="LaButti K.M."/>
            <person name="Sun H."/>
            <person name="Clum A."/>
            <person name="Pangilinan J.L."/>
            <person name="Lindquist E.A."/>
            <person name="Lucas S."/>
            <person name="Lapidus A."/>
            <person name="Jin M."/>
            <person name="Gunawan C."/>
            <person name="Balan V."/>
            <person name="Dale B.E."/>
            <person name="Jeffries T.W."/>
            <person name="Zinkel R."/>
            <person name="Barry K.W."/>
            <person name="Grigoriev I.V."/>
            <person name="Gasch A.P."/>
        </authorList>
    </citation>
    <scope>NUCLEOTIDE SEQUENCE [LARGE SCALE GENOMIC DNA]</scope>
    <source>
        <strain evidence="6">ATCC 10573</strain>
        <strain evidence="7">ATCC 10573 / BCRC 21748 / CBS 615 / JCM 9827 / NBRC 10315 / NRRL Y-1498 / VKM Y-70</strain>
    </source>
</reference>
<dbReference type="EMBL" id="GL996515">
    <property type="protein sequence ID" value="EGV65132.1"/>
    <property type="molecule type" value="Genomic_DNA"/>
</dbReference>
<dbReference type="PANTHER" id="PTHR10996:SF257">
    <property type="entry name" value="GLYOXYLATE REDUCTASE 1"/>
    <property type="match status" value="1"/>
</dbReference>
<feature type="domain" description="D-isomer specific 2-hydroxyacid dehydrogenase NAD-binding" evidence="5">
    <location>
        <begin position="120"/>
        <end position="299"/>
    </location>
</feature>
<dbReference type="KEGG" id="cten:18247022"/>
<dbReference type="InterPro" id="IPR050223">
    <property type="entry name" value="D-isomer_2-hydroxyacid_DH"/>
</dbReference>
<dbReference type="Pfam" id="PF02826">
    <property type="entry name" value="2-Hacid_dh_C"/>
    <property type="match status" value="1"/>
</dbReference>
<feature type="domain" description="D-isomer specific 2-hydroxyacid dehydrogenase catalytic" evidence="4">
    <location>
        <begin position="37"/>
        <end position="330"/>
    </location>
</feature>
<proteinExistence type="inferred from homology"/>
<dbReference type="GO" id="GO:0005829">
    <property type="term" value="C:cytosol"/>
    <property type="evidence" value="ECO:0007669"/>
    <property type="project" value="TreeGrafter"/>
</dbReference>
<evidence type="ECO:0008006" key="8">
    <source>
        <dbReference type="Google" id="ProtNLM"/>
    </source>
</evidence>
<dbReference type="eggNOG" id="KOG0069">
    <property type="taxonomic scope" value="Eukaryota"/>
</dbReference>
<dbReference type="InterPro" id="IPR006140">
    <property type="entry name" value="D-isomer_DH_NAD-bd"/>
</dbReference>
<dbReference type="SUPFAM" id="SSF51735">
    <property type="entry name" value="NAD(P)-binding Rossmann-fold domains"/>
    <property type="match status" value="1"/>
</dbReference>
<dbReference type="RefSeq" id="XP_006685939.1">
    <property type="nucleotide sequence ID" value="XM_006685876.1"/>
</dbReference>
<dbReference type="Gene3D" id="3.40.50.720">
    <property type="entry name" value="NAD(P)-binding Rossmann-like Domain"/>
    <property type="match status" value="2"/>
</dbReference>
<dbReference type="CDD" id="cd12168">
    <property type="entry name" value="Mand_dh_like"/>
    <property type="match status" value="1"/>
</dbReference>
<comment type="similarity">
    <text evidence="1 3">Belongs to the D-isomer specific 2-hydroxyacid dehydrogenase family.</text>
</comment>
<gene>
    <name evidence="6" type="ORF">CANTEDRAFT_113563</name>
</gene>
<keyword evidence="7" id="KW-1185">Reference proteome</keyword>
<evidence type="ECO:0000313" key="6">
    <source>
        <dbReference type="EMBL" id="EGV65133.1"/>
    </source>
</evidence>
<dbReference type="STRING" id="590646.G3B0S8"/>
<evidence type="ECO:0000259" key="4">
    <source>
        <dbReference type="Pfam" id="PF00389"/>
    </source>
</evidence>
<dbReference type="HOGENOM" id="CLU_019796_1_2_1"/>
<dbReference type="PROSITE" id="PS00065">
    <property type="entry name" value="D_2_HYDROXYACID_DH_1"/>
    <property type="match status" value="1"/>
</dbReference>
<dbReference type="PROSITE" id="PS00671">
    <property type="entry name" value="D_2_HYDROXYACID_DH_3"/>
    <property type="match status" value="1"/>
</dbReference>
<evidence type="ECO:0000256" key="2">
    <source>
        <dbReference type="ARBA" id="ARBA00023002"/>
    </source>
</evidence>
<dbReference type="OrthoDB" id="9991913at2759"/>
<accession>G3B0S8</accession>
<dbReference type="InterPro" id="IPR029752">
    <property type="entry name" value="D-isomer_DH_CS1"/>
</dbReference>
<evidence type="ECO:0000259" key="5">
    <source>
        <dbReference type="Pfam" id="PF02826"/>
    </source>
</evidence>
<dbReference type="GO" id="GO:0030267">
    <property type="term" value="F:glyoxylate reductase (NADPH) activity"/>
    <property type="evidence" value="ECO:0007669"/>
    <property type="project" value="TreeGrafter"/>
</dbReference>
<dbReference type="GO" id="GO:0016618">
    <property type="term" value="F:hydroxypyruvate reductase [NAD(P)H] activity"/>
    <property type="evidence" value="ECO:0007669"/>
    <property type="project" value="TreeGrafter"/>
</dbReference>
<dbReference type="AlphaFoldDB" id="G3B0S8"/>
<sequence>MSKPLILHTDPVRYGQAPWTEMEKIAEVVHIGQYSREQFIADLHGKYSNVVAIARGYLTGSKVGRFDEDLVSHFPPTLKYIAHQGAGYDQIDIEPLTKRGIQVSHCPDIVNASTADSNLFLLLGSMRNFEAGRRQLVAGNWPAGGFGAGVKEGINPTRKVLGIIAMGRIGRAFRDRCVPLGFEKIIYYNRSRLPAELEKDSVFVSSIEELVAQADVISINCPLNKATHHLISDELISKMKDGVIIVNTARGAIIDEQSLIKHLKSGKVGAAGLDVFENEPRPPKELLELPNVMALPHMGTHAVQTVFDMENWVIENVKSGLTTGKVISLVPEQQGVLDV</sequence>
<dbReference type="InterPro" id="IPR036291">
    <property type="entry name" value="NAD(P)-bd_dom_sf"/>
</dbReference>
<dbReference type="PANTHER" id="PTHR10996">
    <property type="entry name" value="2-HYDROXYACID DEHYDROGENASE-RELATED"/>
    <property type="match status" value="1"/>
</dbReference>
<dbReference type="SUPFAM" id="SSF52283">
    <property type="entry name" value="Formate/glycerate dehydrogenase catalytic domain-like"/>
    <property type="match status" value="1"/>
</dbReference>
<name>G3B0S8_CANTC</name>
<dbReference type="EMBL" id="GL996515">
    <property type="protein sequence ID" value="EGV65133.1"/>
    <property type="molecule type" value="Genomic_DNA"/>
</dbReference>
<dbReference type="Pfam" id="PF00389">
    <property type="entry name" value="2-Hacid_dh"/>
    <property type="match status" value="1"/>
</dbReference>
<dbReference type="InterPro" id="IPR029753">
    <property type="entry name" value="D-isomer_DH_CS"/>
</dbReference>
<dbReference type="GO" id="GO:0051287">
    <property type="term" value="F:NAD binding"/>
    <property type="evidence" value="ECO:0007669"/>
    <property type="project" value="InterPro"/>
</dbReference>
<evidence type="ECO:0000256" key="1">
    <source>
        <dbReference type="ARBA" id="ARBA00005854"/>
    </source>
</evidence>
<keyword evidence="2 3" id="KW-0560">Oxidoreductase</keyword>